<accession>D2V638</accession>
<dbReference type="PROSITE" id="PS50004">
    <property type="entry name" value="C2"/>
    <property type="match status" value="1"/>
</dbReference>
<dbReference type="InterPro" id="IPR035892">
    <property type="entry name" value="C2_domain_sf"/>
</dbReference>
<keyword evidence="3" id="KW-1185">Reference proteome</keyword>
<dbReference type="InParanoid" id="D2V638"/>
<dbReference type="OrthoDB" id="67700at2759"/>
<evidence type="ECO:0000313" key="3">
    <source>
        <dbReference type="Proteomes" id="UP000006671"/>
    </source>
</evidence>
<feature type="domain" description="C2" evidence="1">
    <location>
        <begin position="1"/>
        <end position="126"/>
    </location>
</feature>
<dbReference type="SUPFAM" id="SSF49562">
    <property type="entry name" value="C2 domain (Calcium/lipid-binding domain, CaLB)"/>
    <property type="match status" value="1"/>
</dbReference>
<dbReference type="Pfam" id="PF00168">
    <property type="entry name" value="C2"/>
    <property type="match status" value="1"/>
</dbReference>
<dbReference type="AlphaFoldDB" id="D2V638"/>
<dbReference type="Proteomes" id="UP000006671">
    <property type="component" value="Unassembled WGS sequence"/>
</dbReference>
<dbReference type="PANTHER" id="PTHR47800:SF5">
    <property type="entry name" value="FER-1-LIKE PROTEIN 6"/>
    <property type="match status" value="1"/>
</dbReference>
<dbReference type="InterPro" id="IPR000008">
    <property type="entry name" value="C2_dom"/>
</dbReference>
<dbReference type="PANTHER" id="PTHR47800">
    <property type="entry name" value="C2 DOMAIN-CONTAINING PROTEIN"/>
    <property type="match status" value="1"/>
</dbReference>
<dbReference type="SMART" id="SM00239">
    <property type="entry name" value="C2"/>
    <property type="match status" value="1"/>
</dbReference>
<dbReference type="eggNOG" id="KOG0696">
    <property type="taxonomic scope" value="Eukaryota"/>
</dbReference>
<gene>
    <name evidence="2" type="ORF">NAEGRDRAFT_78735</name>
</gene>
<proteinExistence type="predicted"/>
<dbReference type="GO" id="GO:0010628">
    <property type="term" value="P:positive regulation of gene expression"/>
    <property type="evidence" value="ECO:0007669"/>
    <property type="project" value="TreeGrafter"/>
</dbReference>
<dbReference type="EMBL" id="GG738853">
    <property type="protein sequence ID" value="EFC47900.1"/>
    <property type="molecule type" value="Genomic_DNA"/>
</dbReference>
<dbReference type="STRING" id="5762.D2V638"/>
<dbReference type="CDD" id="cd00030">
    <property type="entry name" value="C2"/>
    <property type="match status" value="1"/>
</dbReference>
<protein>
    <submittedName>
        <fullName evidence="2">Predicted protein</fullName>
    </submittedName>
</protein>
<evidence type="ECO:0000259" key="1">
    <source>
        <dbReference type="PROSITE" id="PS50004"/>
    </source>
</evidence>
<reference evidence="2 3" key="1">
    <citation type="journal article" date="2010" name="Cell">
        <title>The genome of Naegleria gruberi illuminates early eukaryotic versatility.</title>
        <authorList>
            <person name="Fritz-Laylin L.K."/>
            <person name="Prochnik S.E."/>
            <person name="Ginger M.L."/>
            <person name="Dacks J.B."/>
            <person name="Carpenter M.L."/>
            <person name="Field M.C."/>
            <person name="Kuo A."/>
            <person name="Paredez A."/>
            <person name="Chapman J."/>
            <person name="Pham J."/>
            <person name="Shu S."/>
            <person name="Neupane R."/>
            <person name="Cipriano M."/>
            <person name="Mancuso J."/>
            <person name="Tu H."/>
            <person name="Salamov A."/>
            <person name="Lindquist E."/>
            <person name="Shapiro H."/>
            <person name="Lucas S."/>
            <person name="Grigoriev I.V."/>
            <person name="Cande W.Z."/>
            <person name="Fulton C."/>
            <person name="Rokhsar D.S."/>
            <person name="Dawson S.C."/>
        </authorList>
    </citation>
    <scope>NUCLEOTIDE SEQUENCE [LARGE SCALE GENOMIC DNA]</scope>
    <source>
        <strain evidence="2 3">NEG-M</strain>
    </source>
</reference>
<dbReference type="GeneID" id="8849393"/>
<evidence type="ECO:0000313" key="2">
    <source>
        <dbReference type="EMBL" id="EFC47900.1"/>
    </source>
</evidence>
<dbReference type="RefSeq" id="XP_002680644.1">
    <property type="nucleotide sequence ID" value="XM_002680598.1"/>
</dbReference>
<dbReference type="Gene3D" id="2.60.40.150">
    <property type="entry name" value="C2 domain"/>
    <property type="match status" value="1"/>
</dbReference>
<dbReference type="VEuPathDB" id="AmoebaDB:NAEGRDRAFT_78735"/>
<sequence>MSSQLSLLPNDNVKINIIGCKNLVAADTNCSSDGYVIIDSFIPNGSIDLIGNEKKIKTSVKKKNLNPIWNESFSMPALVKAVDHVKVKVIVMDYDLISKDDFLGNAEFIIDNSFGSNKEKVITLKLENIEHGEITIGITIERSIENIEIDKYRNELLSTIPSTRYTIHKGKRYLHFHCPNFFILDKDESQESQRILLRCESKTLQFYILENGNDYPFDMSKEKALSTITHVEQYRSHFKMAETEIRIKPSNYFGLNSKIEHLEESKFHNELHGQLRFGQVLVFNQVDLPYCIAAMMLTADEKKNFKNSVLIDFILNSIQFEEK</sequence>
<organism evidence="3">
    <name type="scientific">Naegleria gruberi</name>
    <name type="common">Amoeba</name>
    <dbReference type="NCBI Taxonomy" id="5762"/>
    <lineage>
        <taxon>Eukaryota</taxon>
        <taxon>Discoba</taxon>
        <taxon>Heterolobosea</taxon>
        <taxon>Tetramitia</taxon>
        <taxon>Eutetramitia</taxon>
        <taxon>Vahlkampfiidae</taxon>
        <taxon>Naegleria</taxon>
    </lineage>
</organism>
<dbReference type="KEGG" id="ngr:NAEGRDRAFT_78735"/>
<name>D2V638_NAEGR</name>